<evidence type="ECO:0000259" key="8">
    <source>
        <dbReference type="Pfam" id="PF03600"/>
    </source>
</evidence>
<keyword evidence="5 7" id="KW-1133">Transmembrane helix</keyword>
<keyword evidence="2" id="KW-0813">Transport</keyword>
<name>A0ABS8FB60_9FIRM</name>
<evidence type="ECO:0000256" key="2">
    <source>
        <dbReference type="ARBA" id="ARBA00022448"/>
    </source>
</evidence>
<proteinExistence type="predicted"/>
<dbReference type="Proteomes" id="UP001430637">
    <property type="component" value="Unassembled WGS sequence"/>
</dbReference>
<evidence type="ECO:0000256" key="1">
    <source>
        <dbReference type="ARBA" id="ARBA00004141"/>
    </source>
</evidence>
<keyword evidence="10" id="KW-1185">Reference proteome</keyword>
<dbReference type="Pfam" id="PF03600">
    <property type="entry name" value="CitMHS"/>
    <property type="match status" value="1"/>
</dbReference>
<evidence type="ECO:0000256" key="3">
    <source>
        <dbReference type="ARBA" id="ARBA00022692"/>
    </source>
</evidence>
<evidence type="ECO:0000256" key="5">
    <source>
        <dbReference type="ARBA" id="ARBA00022989"/>
    </source>
</evidence>
<feature type="transmembrane region" description="Helical" evidence="7">
    <location>
        <begin position="404"/>
        <end position="423"/>
    </location>
</feature>
<evidence type="ECO:0000256" key="4">
    <source>
        <dbReference type="ARBA" id="ARBA00022737"/>
    </source>
</evidence>
<feature type="domain" description="Citrate transporter-like" evidence="8">
    <location>
        <begin position="19"/>
        <end position="373"/>
    </location>
</feature>
<feature type="transmembrane region" description="Helical" evidence="7">
    <location>
        <begin position="326"/>
        <end position="344"/>
    </location>
</feature>
<evidence type="ECO:0000313" key="10">
    <source>
        <dbReference type="Proteomes" id="UP001430637"/>
    </source>
</evidence>
<reference evidence="9" key="1">
    <citation type="submission" date="2021-10" db="EMBL/GenBank/DDBJ databases">
        <title>Anaerobic single-cell dispensing facilitates the cultivation of human gut bacteria.</title>
        <authorList>
            <person name="Afrizal A."/>
        </authorList>
    </citation>
    <scope>NUCLEOTIDE SEQUENCE</scope>
    <source>
        <strain evidence="9">CLA-AA-H233</strain>
    </source>
</reference>
<feature type="transmembrane region" description="Helical" evidence="7">
    <location>
        <begin position="95"/>
        <end position="125"/>
    </location>
</feature>
<organism evidence="9 10">
    <name type="scientific">Faecalibacterium butyricigenerans</name>
    <dbReference type="NCBI Taxonomy" id="1851427"/>
    <lineage>
        <taxon>Bacteria</taxon>
        <taxon>Bacillati</taxon>
        <taxon>Bacillota</taxon>
        <taxon>Clostridia</taxon>
        <taxon>Eubacteriales</taxon>
        <taxon>Oscillospiraceae</taxon>
        <taxon>Faecalibacterium</taxon>
    </lineage>
</organism>
<evidence type="ECO:0000313" key="9">
    <source>
        <dbReference type="EMBL" id="MCC2200012.1"/>
    </source>
</evidence>
<evidence type="ECO:0000256" key="7">
    <source>
        <dbReference type="SAM" id="Phobius"/>
    </source>
</evidence>
<comment type="subcellular location">
    <subcellularLocation>
        <location evidence="1">Membrane</location>
        <topology evidence="1">Multi-pass membrane protein</topology>
    </subcellularLocation>
</comment>
<gene>
    <name evidence="9" type="ORF">LKD23_09660</name>
</gene>
<dbReference type="PANTHER" id="PTHR43652">
    <property type="entry name" value="BASIC AMINO ACID ANTIPORTER YFCC-RELATED"/>
    <property type="match status" value="1"/>
</dbReference>
<feature type="transmembrane region" description="Helical" evidence="7">
    <location>
        <begin position="232"/>
        <end position="251"/>
    </location>
</feature>
<dbReference type="EMBL" id="JAJEQL010000026">
    <property type="protein sequence ID" value="MCC2200012.1"/>
    <property type="molecule type" value="Genomic_DNA"/>
</dbReference>
<keyword evidence="3 7" id="KW-0812">Transmembrane</keyword>
<keyword evidence="4" id="KW-0677">Repeat</keyword>
<feature type="transmembrane region" description="Helical" evidence="7">
    <location>
        <begin position="257"/>
        <end position="276"/>
    </location>
</feature>
<protein>
    <submittedName>
        <fullName evidence="9">Anion permease</fullName>
    </submittedName>
</protein>
<feature type="transmembrane region" description="Helical" evidence="7">
    <location>
        <begin position="351"/>
        <end position="384"/>
    </location>
</feature>
<dbReference type="InterPro" id="IPR051679">
    <property type="entry name" value="DASS-Related_Transporters"/>
</dbReference>
<feature type="transmembrane region" description="Helical" evidence="7">
    <location>
        <begin position="27"/>
        <end position="43"/>
    </location>
</feature>
<evidence type="ECO:0000256" key="6">
    <source>
        <dbReference type="ARBA" id="ARBA00023136"/>
    </source>
</evidence>
<feature type="transmembrane region" description="Helical" evidence="7">
    <location>
        <begin position="181"/>
        <end position="201"/>
    </location>
</feature>
<dbReference type="RefSeq" id="WP_227621475.1">
    <property type="nucleotide sequence ID" value="NZ_JAJEQL010000026.1"/>
</dbReference>
<sequence length="431" mass="46346">MNTQMIICMVIFAATLVSYMLNKIPMWLTALISMAALYITGCIDDAGALSGFSNVNTLLMACMFIVAAGFRRTSLVDGMCNSIMKLTHGSFKMAYFGYILLAVLLTNFISSPMVVYAIISPLLAALCDKTGNSRTQYMFPIMVVCVACCGILPLATSIQMAGQFTGFMETYGFTGMSVRPIDFTIAAWPVLIVVPLWAIFLGPKFTPKQPVVPIEALEKKDSGKAQQKLSPVVDKIGIFLFFATIICLIFAPQLHLTTWFVALVGSLLMVLFGVVDQKSALRDIPWDMLMLFVGALALGTALTNTGAGDMIGQTLATVVGGTHNNYVLGALFFIIPFLLTQFMLNRSVSAVFVPICLLTCSALGANPTGLVILVNAGSLTAFLTPMATPAVPMCMADGGYDLKAIVKSGALITLILPFVYIFYTMTVLPAF</sequence>
<feature type="transmembrane region" description="Helical" evidence="7">
    <location>
        <begin position="137"/>
        <end position="161"/>
    </location>
</feature>
<feature type="transmembrane region" description="Helical" evidence="7">
    <location>
        <begin position="288"/>
        <end position="306"/>
    </location>
</feature>
<feature type="transmembrane region" description="Helical" evidence="7">
    <location>
        <begin position="55"/>
        <end position="75"/>
    </location>
</feature>
<keyword evidence="6 7" id="KW-0472">Membrane</keyword>
<dbReference type="InterPro" id="IPR004680">
    <property type="entry name" value="Cit_transptr-like_dom"/>
</dbReference>
<feature type="transmembrane region" description="Helical" evidence="7">
    <location>
        <begin position="5"/>
        <end position="21"/>
    </location>
</feature>
<accession>A0ABS8FB60</accession>
<dbReference type="PANTHER" id="PTHR43652:SF2">
    <property type="entry name" value="BASIC AMINO ACID ANTIPORTER YFCC-RELATED"/>
    <property type="match status" value="1"/>
</dbReference>
<comment type="caution">
    <text evidence="9">The sequence shown here is derived from an EMBL/GenBank/DDBJ whole genome shotgun (WGS) entry which is preliminary data.</text>
</comment>